<dbReference type="PANTHER" id="PTHR30487">
    <property type="entry name" value="TYPE 4 PREPILIN-LIKE PROTEINS LEADER PEPTIDE-PROCESSING ENZYME"/>
    <property type="match status" value="1"/>
</dbReference>
<accession>A0A5C6FB89</accession>
<feature type="transmembrane region" description="Helical" evidence="2">
    <location>
        <begin position="38"/>
        <end position="60"/>
    </location>
</feature>
<evidence type="ECO:0000313" key="4">
    <source>
        <dbReference type="EMBL" id="TWU57584.1"/>
    </source>
</evidence>
<evidence type="ECO:0000256" key="2">
    <source>
        <dbReference type="SAM" id="Phobius"/>
    </source>
</evidence>
<proteinExistence type="predicted"/>
<evidence type="ECO:0000259" key="3">
    <source>
        <dbReference type="Pfam" id="PF06750"/>
    </source>
</evidence>
<evidence type="ECO:0000313" key="5">
    <source>
        <dbReference type="Proteomes" id="UP000317977"/>
    </source>
</evidence>
<feature type="domain" description="Prepilin peptidase A24 N-terminal" evidence="3">
    <location>
        <begin position="48"/>
        <end position="125"/>
    </location>
</feature>
<gene>
    <name evidence="4" type="primary">pppA</name>
    <name evidence="4" type="ORF">Poly59_04910</name>
</gene>
<feature type="transmembrane region" description="Helical" evidence="2">
    <location>
        <begin position="223"/>
        <end position="244"/>
    </location>
</feature>
<feature type="region of interest" description="Disordered" evidence="1">
    <location>
        <begin position="377"/>
        <end position="418"/>
    </location>
</feature>
<feature type="transmembrane region" description="Helical" evidence="2">
    <location>
        <begin position="288"/>
        <end position="306"/>
    </location>
</feature>
<keyword evidence="2" id="KW-0812">Transmembrane</keyword>
<dbReference type="Proteomes" id="UP000317977">
    <property type="component" value="Unassembled WGS sequence"/>
</dbReference>
<dbReference type="PANTHER" id="PTHR30487:SF0">
    <property type="entry name" value="PREPILIN LEADER PEPTIDASE_N-METHYLTRANSFERASE-RELATED"/>
    <property type="match status" value="1"/>
</dbReference>
<dbReference type="GO" id="GO:0004190">
    <property type="term" value="F:aspartic-type endopeptidase activity"/>
    <property type="evidence" value="ECO:0007669"/>
    <property type="project" value="TreeGrafter"/>
</dbReference>
<comment type="caution">
    <text evidence="4">The sequence shown here is derived from an EMBL/GenBank/DDBJ whole genome shotgun (WGS) entry which is preliminary data.</text>
</comment>
<sequence>MIAVILAIVAYVFGLSWWQALHHSYYEPNDLWIPRAIDVVVAFWSFWVGSSIGSFLNVVAWRMPRGEGVNGRSYCPRCKNRLRARDNFPVFGWLALGGRCRTCRLPISPRYPIVEAAVGMSLTLVSIGQLYRLSLPGQPVHSHGGPLWAPIIDGPVLVILLFHVFAVAFAWAMGLVRLDRNPLPNRLVFTGLGTIVIAMLVFPMLMIVPWQNAATTAETWTGLSLYVNAGVRVLTSLAAAALIGRSLARAFCPSADPKADPLGKSTRRLIDVIAIVAVPSLLVGWQSVPAVTVIATLIAIPLRGIFRSPKRIGTDGLGAFALAMPIALTMQLIAWRWLLVQTWWPSGFNGGPWTILVWAAAILVVPVWLRDPEIKLPMPGPDSDLNQAEDEDEDDDDEDGNDELENEDGEPPDRRDQP</sequence>
<feature type="compositionally biased region" description="Acidic residues" evidence="1">
    <location>
        <begin position="387"/>
        <end position="410"/>
    </location>
</feature>
<feature type="transmembrane region" description="Helical" evidence="2">
    <location>
        <begin position="151"/>
        <end position="175"/>
    </location>
</feature>
<dbReference type="AlphaFoldDB" id="A0A5C6FB89"/>
<dbReference type="GO" id="GO:0006465">
    <property type="term" value="P:signal peptide processing"/>
    <property type="evidence" value="ECO:0007669"/>
    <property type="project" value="TreeGrafter"/>
</dbReference>
<protein>
    <submittedName>
        <fullName evidence="4">Leader peptidase PppA</fullName>
    </submittedName>
</protein>
<feature type="transmembrane region" description="Helical" evidence="2">
    <location>
        <begin position="187"/>
        <end position="211"/>
    </location>
</feature>
<dbReference type="EMBL" id="SJPX01000001">
    <property type="protein sequence ID" value="TWU57584.1"/>
    <property type="molecule type" value="Genomic_DNA"/>
</dbReference>
<evidence type="ECO:0000256" key="1">
    <source>
        <dbReference type="SAM" id="MobiDB-lite"/>
    </source>
</evidence>
<keyword evidence="2" id="KW-1133">Transmembrane helix</keyword>
<reference evidence="4 5" key="1">
    <citation type="submission" date="2019-02" db="EMBL/GenBank/DDBJ databases">
        <title>Deep-cultivation of Planctomycetes and their phenomic and genomic characterization uncovers novel biology.</title>
        <authorList>
            <person name="Wiegand S."/>
            <person name="Jogler M."/>
            <person name="Boedeker C."/>
            <person name="Pinto D."/>
            <person name="Vollmers J."/>
            <person name="Rivas-Marin E."/>
            <person name="Kohn T."/>
            <person name="Peeters S.H."/>
            <person name="Heuer A."/>
            <person name="Rast P."/>
            <person name="Oberbeckmann S."/>
            <person name="Bunk B."/>
            <person name="Jeske O."/>
            <person name="Meyerdierks A."/>
            <person name="Storesund J.E."/>
            <person name="Kallscheuer N."/>
            <person name="Luecker S."/>
            <person name="Lage O.M."/>
            <person name="Pohl T."/>
            <person name="Merkel B.J."/>
            <person name="Hornburger P."/>
            <person name="Mueller R.-W."/>
            <person name="Bruemmer F."/>
            <person name="Labrenz M."/>
            <person name="Spormann A.M."/>
            <person name="Op Den Camp H."/>
            <person name="Overmann J."/>
            <person name="Amann R."/>
            <person name="Jetten M.S.M."/>
            <person name="Mascher T."/>
            <person name="Medema M.H."/>
            <person name="Devos D.P."/>
            <person name="Kaster A.-K."/>
            <person name="Ovreas L."/>
            <person name="Rohde M."/>
            <person name="Galperin M.Y."/>
            <person name="Jogler C."/>
        </authorList>
    </citation>
    <scope>NUCLEOTIDE SEQUENCE [LARGE SCALE GENOMIC DNA]</scope>
    <source>
        <strain evidence="4 5">Poly59</strain>
    </source>
</reference>
<dbReference type="InterPro" id="IPR050882">
    <property type="entry name" value="Prepilin_peptidase/N-MTase"/>
</dbReference>
<name>A0A5C6FB89_9BACT</name>
<dbReference type="Pfam" id="PF06750">
    <property type="entry name" value="A24_N_bact"/>
    <property type="match status" value="1"/>
</dbReference>
<dbReference type="GO" id="GO:0005886">
    <property type="term" value="C:plasma membrane"/>
    <property type="evidence" value="ECO:0007669"/>
    <property type="project" value="TreeGrafter"/>
</dbReference>
<dbReference type="InterPro" id="IPR010627">
    <property type="entry name" value="Prepilin_pept_A24_N"/>
</dbReference>
<keyword evidence="5" id="KW-1185">Reference proteome</keyword>
<feature type="transmembrane region" description="Helical" evidence="2">
    <location>
        <begin position="350"/>
        <end position="369"/>
    </location>
</feature>
<feature type="transmembrane region" description="Helical" evidence="2">
    <location>
        <begin position="318"/>
        <end position="338"/>
    </location>
</feature>
<keyword evidence="2" id="KW-0472">Membrane</keyword>
<organism evidence="4 5">
    <name type="scientific">Rubripirellula reticaptiva</name>
    <dbReference type="NCBI Taxonomy" id="2528013"/>
    <lineage>
        <taxon>Bacteria</taxon>
        <taxon>Pseudomonadati</taxon>
        <taxon>Planctomycetota</taxon>
        <taxon>Planctomycetia</taxon>
        <taxon>Pirellulales</taxon>
        <taxon>Pirellulaceae</taxon>
        <taxon>Rubripirellula</taxon>
    </lineage>
</organism>